<protein>
    <submittedName>
        <fullName evidence="1">Uncharacterized protein</fullName>
    </submittedName>
</protein>
<proteinExistence type="predicted"/>
<name>A0ABY7D1I1_9BASI</name>
<gene>
    <name evidence="1" type="ORF">PtA15_14A323</name>
</gene>
<keyword evidence="2" id="KW-1185">Reference proteome</keyword>
<dbReference type="RefSeq" id="XP_053026994.1">
    <property type="nucleotide sequence ID" value="XM_053163027.1"/>
</dbReference>
<evidence type="ECO:0000313" key="2">
    <source>
        <dbReference type="Proteomes" id="UP001164743"/>
    </source>
</evidence>
<dbReference type="Proteomes" id="UP001164743">
    <property type="component" value="Chromosome 14A"/>
</dbReference>
<organism evidence="1 2">
    <name type="scientific">Puccinia triticina</name>
    <dbReference type="NCBI Taxonomy" id="208348"/>
    <lineage>
        <taxon>Eukaryota</taxon>
        <taxon>Fungi</taxon>
        <taxon>Dikarya</taxon>
        <taxon>Basidiomycota</taxon>
        <taxon>Pucciniomycotina</taxon>
        <taxon>Pucciniomycetes</taxon>
        <taxon>Pucciniales</taxon>
        <taxon>Pucciniaceae</taxon>
        <taxon>Puccinia</taxon>
    </lineage>
</organism>
<evidence type="ECO:0000313" key="1">
    <source>
        <dbReference type="EMBL" id="WAQ91439.1"/>
    </source>
</evidence>
<dbReference type="GeneID" id="77803922"/>
<accession>A0ABY7D1I1</accession>
<reference evidence="1" key="1">
    <citation type="submission" date="2022-10" db="EMBL/GenBank/DDBJ databases">
        <title>Puccinia triticina Genome sequencing and assembly.</title>
        <authorList>
            <person name="Li C."/>
        </authorList>
    </citation>
    <scope>NUCLEOTIDE SEQUENCE</scope>
    <source>
        <strain evidence="1">Pt15</strain>
    </source>
</reference>
<dbReference type="EMBL" id="CP110434">
    <property type="protein sequence ID" value="WAQ91439.1"/>
    <property type="molecule type" value="Genomic_DNA"/>
</dbReference>
<sequence>MADDPRGPSRGIDYTKADVATLVRQLCMLLHRQNLDHRKEVVDFDLLAVFLMQEITPKTHIRKIVQLLLAQFQSAKFPAEGLSAGAPPSTALQSQLLQAAESVHETIQQYNGLWIDVQPFSS</sequence>